<comment type="subcellular location">
    <subcellularLocation>
        <location evidence="1">Nucleus speckle</location>
    </subcellularLocation>
</comment>
<feature type="region of interest" description="Disordered" evidence="14">
    <location>
        <begin position="593"/>
        <end position="622"/>
    </location>
</feature>
<protein>
    <recommendedName>
        <fullName evidence="11">YLP motif-containing protein 1</fullName>
    </recommendedName>
    <alternativeName>
        <fullName evidence="12">Nuclear protein ZAP3</fullName>
    </alternativeName>
</protein>
<evidence type="ECO:0000259" key="15">
    <source>
        <dbReference type="Pfam" id="PF26583"/>
    </source>
</evidence>
<evidence type="ECO:0000256" key="13">
    <source>
        <dbReference type="SAM" id="Coils"/>
    </source>
</evidence>
<keyword evidence="7" id="KW-0804">Transcription</keyword>
<dbReference type="PANTHER" id="PTHR13413:SF0">
    <property type="entry name" value="YLP MOTIF-CONTAINING PROTEIN 1"/>
    <property type="match status" value="1"/>
</dbReference>
<keyword evidence="8" id="KW-0539">Nucleus</keyword>
<dbReference type="Pfam" id="PF26583">
    <property type="entry name" value="Spectrin_YLPM1"/>
    <property type="match status" value="1"/>
</dbReference>
<dbReference type="InterPro" id="IPR058903">
    <property type="entry name" value="Spectrin_YLPM1-like"/>
</dbReference>
<keyword evidence="4" id="KW-1017">Isopeptide bond</keyword>
<dbReference type="PANTHER" id="PTHR13413">
    <property type="entry name" value="YLP MOTIF CONTAINING PROTEIN NUCLEAR PROTEIN ZAP"/>
    <property type="match status" value="1"/>
</dbReference>
<dbReference type="GO" id="GO:0016607">
    <property type="term" value="C:nuclear speck"/>
    <property type="evidence" value="ECO:0007669"/>
    <property type="project" value="UniProtKB-SubCell"/>
</dbReference>
<gene>
    <name evidence="16" type="ORF">PIBRA_LOCUS10834</name>
</gene>
<keyword evidence="2" id="KW-0488">Methylation</keyword>
<feature type="compositionally biased region" description="Polar residues" evidence="14">
    <location>
        <begin position="306"/>
        <end position="320"/>
    </location>
</feature>
<feature type="coiled-coil region" evidence="13">
    <location>
        <begin position="686"/>
        <end position="713"/>
    </location>
</feature>
<evidence type="ECO:0000313" key="17">
    <source>
        <dbReference type="Proteomes" id="UP001152562"/>
    </source>
</evidence>
<feature type="region of interest" description="Disordered" evidence="14">
    <location>
        <begin position="871"/>
        <end position="906"/>
    </location>
</feature>
<dbReference type="GO" id="GO:0032204">
    <property type="term" value="P:regulation of telomere maintenance"/>
    <property type="evidence" value="ECO:0007669"/>
    <property type="project" value="TreeGrafter"/>
</dbReference>
<feature type="region of interest" description="Disordered" evidence="14">
    <location>
        <begin position="74"/>
        <end position="105"/>
    </location>
</feature>
<evidence type="ECO:0000256" key="3">
    <source>
        <dbReference type="ARBA" id="ARBA00022491"/>
    </source>
</evidence>
<evidence type="ECO:0000256" key="10">
    <source>
        <dbReference type="ARBA" id="ARBA00065932"/>
    </source>
</evidence>
<dbReference type="SUPFAM" id="SSF52540">
    <property type="entry name" value="P-loop containing nucleoside triphosphate hydrolases"/>
    <property type="match status" value="1"/>
</dbReference>
<evidence type="ECO:0000256" key="7">
    <source>
        <dbReference type="ARBA" id="ARBA00023163"/>
    </source>
</evidence>
<evidence type="ECO:0000256" key="5">
    <source>
        <dbReference type="ARBA" id="ARBA00022843"/>
    </source>
</evidence>
<evidence type="ECO:0000256" key="4">
    <source>
        <dbReference type="ARBA" id="ARBA00022499"/>
    </source>
</evidence>
<keyword evidence="13" id="KW-0175">Coiled coil</keyword>
<feature type="domain" description="YLPM1-like spectrin repeat" evidence="15">
    <location>
        <begin position="139"/>
        <end position="241"/>
    </location>
</feature>
<feature type="compositionally biased region" description="Low complexity" evidence="14">
    <location>
        <begin position="234"/>
        <end position="256"/>
    </location>
</feature>
<comment type="caution">
    <text evidence="16">The sequence shown here is derived from an EMBL/GenBank/DDBJ whole genome shotgun (WGS) entry which is preliminary data.</text>
</comment>
<feature type="compositionally biased region" description="Low complexity" evidence="14">
    <location>
        <begin position="267"/>
        <end position="281"/>
    </location>
</feature>
<keyword evidence="17" id="KW-1185">Reference proteome</keyword>
<evidence type="ECO:0000256" key="11">
    <source>
        <dbReference type="ARBA" id="ARBA00068971"/>
    </source>
</evidence>
<dbReference type="InterPro" id="IPR026314">
    <property type="entry name" value="YLP_motif_con_p1"/>
</dbReference>
<keyword evidence="6" id="KW-0805">Transcription regulation</keyword>
<evidence type="ECO:0000256" key="1">
    <source>
        <dbReference type="ARBA" id="ARBA00004324"/>
    </source>
</evidence>
<comment type="subunit">
    <text evidence="10">Interacts with PPP1CA and NCOA5. Forms a complex with ILF2, ILF3, KHDRBS1, RBMX, NCOA5 and PPP1CA.</text>
</comment>
<reference evidence="16" key="1">
    <citation type="submission" date="2022-05" db="EMBL/GenBank/DDBJ databases">
        <authorList>
            <person name="Okamura Y."/>
        </authorList>
    </citation>
    <scope>NUCLEOTIDE SEQUENCE</scope>
</reference>
<evidence type="ECO:0000256" key="6">
    <source>
        <dbReference type="ARBA" id="ARBA00023015"/>
    </source>
</evidence>
<dbReference type="AlphaFoldDB" id="A0A9P0XH62"/>
<evidence type="ECO:0000256" key="9">
    <source>
        <dbReference type="ARBA" id="ARBA00058677"/>
    </source>
</evidence>
<dbReference type="FunFam" id="3.40.50.300:FF:000399">
    <property type="entry name" value="YLP motif containing 1"/>
    <property type="match status" value="1"/>
</dbReference>
<comment type="function">
    <text evidence="9">Plays a role in the reduction of telomerase activity during differentiation of embryonic stem cells by binding to the core promoter of TERT and controlling its down-regulation.</text>
</comment>
<evidence type="ECO:0000256" key="8">
    <source>
        <dbReference type="ARBA" id="ARBA00023242"/>
    </source>
</evidence>
<organism evidence="16 17">
    <name type="scientific">Pieris brassicae</name>
    <name type="common">White butterfly</name>
    <name type="synonym">Large white butterfly</name>
    <dbReference type="NCBI Taxonomy" id="7116"/>
    <lineage>
        <taxon>Eukaryota</taxon>
        <taxon>Metazoa</taxon>
        <taxon>Ecdysozoa</taxon>
        <taxon>Arthropoda</taxon>
        <taxon>Hexapoda</taxon>
        <taxon>Insecta</taxon>
        <taxon>Pterygota</taxon>
        <taxon>Neoptera</taxon>
        <taxon>Endopterygota</taxon>
        <taxon>Lepidoptera</taxon>
        <taxon>Glossata</taxon>
        <taxon>Ditrysia</taxon>
        <taxon>Papilionoidea</taxon>
        <taxon>Pieridae</taxon>
        <taxon>Pierinae</taxon>
        <taxon>Pieris</taxon>
    </lineage>
</organism>
<evidence type="ECO:0000313" key="16">
    <source>
        <dbReference type="EMBL" id="CAH4034675.1"/>
    </source>
</evidence>
<feature type="region of interest" description="Disordered" evidence="14">
    <location>
        <begin position="725"/>
        <end position="745"/>
    </location>
</feature>
<feature type="compositionally biased region" description="Polar residues" evidence="14">
    <location>
        <begin position="442"/>
        <end position="457"/>
    </location>
</feature>
<keyword evidence="5" id="KW-0832">Ubl conjugation</keyword>
<keyword evidence="3" id="KW-0678">Repressor</keyword>
<evidence type="ECO:0000256" key="14">
    <source>
        <dbReference type="SAM" id="MobiDB-lite"/>
    </source>
</evidence>
<proteinExistence type="predicted"/>
<evidence type="ECO:0000256" key="2">
    <source>
        <dbReference type="ARBA" id="ARBA00022481"/>
    </source>
</evidence>
<evidence type="ECO:0000256" key="12">
    <source>
        <dbReference type="ARBA" id="ARBA00083294"/>
    </source>
</evidence>
<feature type="compositionally biased region" description="Pro residues" evidence="14">
    <location>
        <begin position="78"/>
        <end position="99"/>
    </location>
</feature>
<sequence length="1225" mass="143060">MAWQIPGPWNPGLSLAPDPSTMNMAGMSSLTAEQWSLMQQQNWQQWAQWQQQYAQWQTQYGDKYAEQMQGMSQLGIVPPQPTTIPPPAPPPPENPPPPPHENDQPLYCKPHLQTMLPSSQTQMYNQNFNNPNAGNINLSQKQNQTYNTEDKCDAPSQPTNSVNSEALMKLAEEERLFDVQFKKWEEEIEKWKKENVNHPDKRAYGEYEQKFEACRAQLLERRQQMNQKRATLMNSVSQTSSTGNTQNSSLNQNTCSKQTQPCQITKPPQSYPSQSSEYNQYGDNYKDDSRSNNISIDSQDRYDSYQGHNSFSSMRKNESNSNIVNKGCKQDDIPKQSFLSTEASKGIPGLDLVRHPEKAPQQDIVDITQEKTDIHMITGVGPDYSTISQGINNILGDAKIMNILSMVQIQASNTNNSVNVKTLSSDGQWNRSFNKKQDNFDNRSQGGNFDHQSQGGNYDNRLQGGIYNNKPQSGDYNIQVQQQPENNYGIRAPQSNNFDSRFPPPNTFVNRTPAPYNYENRPLIPNVPINQQNKPHLPNNFENRSSDYGVGQTNFDNRSNMLPENNNQMPINNYKKLYPRQPQDRYDQSYNENIDSYDQYGHPEKRNTGNKSGPPPQPLLEINTGINKLTSFDQRPDIPAPVPSKVSWSEDPLFSPSIIVEYEHKSLRLKARKFIEPVHTFDYNHKSKDEDKKKDFEKEVEELYTRKPRTEKEIGRRFRDPYLRDYERRPEMPKEESRPRLQREELSFREERPRLEFADSNRLDERRHDDRDRFRHEEYRNRERDRDRDVGRDRENARERDIRSRDVARDRDYGRDLGRDRNLGREREYGRERDLGRERLVDHVKERDIEYGRDRDLHRDRDVKDRIRDIERDRNHSRSRENEQRKRAISMDSEISTGSKKNKTENPRPIVMIDDILEEPGRSMRPEKIVIILRGPPGSGKSYLAKLIRDKEAEHGGTVRIMSIDDYFMQEGETEERDPITGKIVKKPLLKYEYDEKLEETYITSLKRAFKRSITDGYFSFLIFDAVNDQLRSYADMWNFSRQNGFQVYICTMELDPQICHKRNIHNRNLEDIQVICSRFFETPAHHILLDPTTLLQSAAITEVTMEDAVSMEDVQETEVEGSFTSKWERMDDVNQLARLDGTSKPLRPKLSMEDYLQLDEWTPNKAKPGKKTVRWADIEERREQEKMRAIGFVVGQTDWNRMTDPTMGSSALTKTKYIERVRRN</sequence>
<accession>A0A9P0XH62</accession>
<feature type="region of interest" description="Disordered" evidence="14">
    <location>
        <begin position="429"/>
        <end position="459"/>
    </location>
</feature>
<name>A0A9P0XH62_PIEBR</name>
<dbReference type="EMBL" id="CALOZG010000042">
    <property type="protein sequence ID" value="CAH4034675.1"/>
    <property type="molecule type" value="Genomic_DNA"/>
</dbReference>
<dbReference type="Proteomes" id="UP001152562">
    <property type="component" value="Unassembled WGS sequence"/>
</dbReference>
<dbReference type="Gene3D" id="3.40.50.300">
    <property type="entry name" value="P-loop containing nucleotide triphosphate hydrolases"/>
    <property type="match status" value="1"/>
</dbReference>
<feature type="region of interest" description="Disordered" evidence="14">
    <location>
        <begin position="227"/>
        <end position="320"/>
    </location>
</feature>
<feature type="compositionally biased region" description="Basic and acidic residues" evidence="14">
    <location>
        <begin position="871"/>
        <end position="886"/>
    </location>
</feature>
<dbReference type="InterPro" id="IPR027417">
    <property type="entry name" value="P-loop_NTPase"/>
</dbReference>